<dbReference type="AlphaFoldDB" id="A0A0F9IU35"/>
<accession>A0A0F9IU35</accession>
<gene>
    <name evidence="1" type="ORF">LCGC14_1537530</name>
</gene>
<name>A0A0F9IU35_9ZZZZ</name>
<dbReference type="EMBL" id="LAZR01011594">
    <property type="protein sequence ID" value="KKM60864.1"/>
    <property type="molecule type" value="Genomic_DNA"/>
</dbReference>
<reference evidence="1" key="1">
    <citation type="journal article" date="2015" name="Nature">
        <title>Complex archaea that bridge the gap between prokaryotes and eukaryotes.</title>
        <authorList>
            <person name="Spang A."/>
            <person name="Saw J.H."/>
            <person name="Jorgensen S.L."/>
            <person name="Zaremba-Niedzwiedzka K."/>
            <person name="Martijn J."/>
            <person name="Lind A.E."/>
            <person name="van Eijk R."/>
            <person name="Schleper C."/>
            <person name="Guy L."/>
            <person name="Ettema T.J."/>
        </authorList>
    </citation>
    <scope>NUCLEOTIDE SEQUENCE</scope>
</reference>
<sequence length="180" mass="19170">MADRPDAAKTAAVMSTAAAIASGFALIRSGKVAAAPGSPGAIPVEVIELLVAIAQSADNTDKDMDTLLDAVQNLTLDTRGWVPNADEIVSGRMDVEALNTARQLPHLVVPDDMEIQLKGWPANGGVIYVASSDPEAKNINSVWPLLPNEAIGYRIKNLNEIYFSGTAVGDWVCWTVENRK</sequence>
<proteinExistence type="predicted"/>
<comment type="caution">
    <text evidence="1">The sequence shown here is derived from an EMBL/GenBank/DDBJ whole genome shotgun (WGS) entry which is preliminary data.</text>
</comment>
<organism evidence="1">
    <name type="scientific">marine sediment metagenome</name>
    <dbReference type="NCBI Taxonomy" id="412755"/>
    <lineage>
        <taxon>unclassified sequences</taxon>
        <taxon>metagenomes</taxon>
        <taxon>ecological metagenomes</taxon>
    </lineage>
</organism>
<evidence type="ECO:0000313" key="1">
    <source>
        <dbReference type="EMBL" id="KKM60864.1"/>
    </source>
</evidence>
<protein>
    <submittedName>
        <fullName evidence="1">Uncharacterized protein</fullName>
    </submittedName>
</protein>